<reference evidence="2 3" key="1">
    <citation type="submission" date="2017-09" db="EMBL/GenBank/DDBJ databases">
        <title>Depth-based differentiation of microbial function through sediment-hosted aquifers and enrichment of novel symbionts in the deep terrestrial subsurface.</title>
        <authorList>
            <person name="Probst A.J."/>
            <person name="Ladd B."/>
            <person name="Jarett J.K."/>
            <person name="Geller-Mcgrath D.E."/>
            <person name="Sieber C.M."/>
            <person name="Emerson J.B."/>
            <person name="Anantharaman K."/>
            <person name="Thomas B.C."/>
            <person name="Malmstrom R."/>
            <person name="Stieglmeier M."/>
            <person name="Klingl A."/>
            <person name="Woyke T."/>
            <person name="Ryan C.M."/>
            <person name="Banfield J.F."/>
        </authorList>
    </citation>
    <scope>NUCLEOTIDE SEQUENCE [LARGE SCALE GENOMIC DNA]</scope>
    <source>
        <strain evidence="2">CG08_land_8_20_14_0_20_45_16</strain>
    </source>
</reference>
<sequence length="101" mass="11372">MIETIAQIKQIEKKAEELIKAAHDQAFHNIRTANQQHETALDQAKEAALTAKKNLITKARQEAEEEAEAIDKNSQKELVKLKNQTAAKIKPAKEEILRCLS</sequence>
<evidence type="ECO:0000256" key="1">
    <source>
        <dbReference type="SAM" id="Coils"/>
    </source>
</evidence>
<dbReference type="Proteomes" id="UP000231343">
    <property type="component" value="Unassembled WGS sequence"/>
</dbReference>
<name>A0A2H0XTJ9_UNCSA</name>
<accession>A0A2H0XTJ9</accession>
<keyword evidence="1" id="KW-0175">Coiled coil</keyword>
<dbReference type="AlphaFoldDB" id="A0A2H0XTJ9"/>
<dbReference type="Gene3D" id="1.20.5.2950">
    <property type="match status" value="1"/>
</dbReference>
<organism evidence="2 3">
    <name type="scientific">Candidatus Saganbacteria bacterium CG08_land_8_20_14_0_20_45_16</name>
    <dbReference type="NCBI Taxonomy" id="2014293"/>
    <lineage>
        <taxon>Bacteria</taxon>
        <taxon>Bacillati</taxon>
        <taxon>Saganbacteria</taxon>
    </lineage>
</organism>
<comment type="caution">
    <text evidence="2">The sequence shown here is derived from an EMBL/GenBank/DDBJ whole genome shotgun (WGS) entry which is preliminary data.</text>
</comment>
<evidence type="ECO:0000313" key="3">
    <source>
        <dbReference type="Proteomes" id="UP000231343"/>
    </source>
</evidence>
<gene>
    <name evidence="2" type="ORF">COT42_08620</name>
</gene>
<protein>
    <recommendedName>
        <fullName evidence="4">V-type ATP synthase subunit H</fullName>
    </recommendedName>
</protein>
<proteinExistence type="predicted"/>
<evidence type="ECO:0008006" key="4">
    <source>
        <dbReference type="Google" id="ProtNLM"/>
    </source>
</evidence>
<feature type="coiled-coil region" evidence="1">
    <location>
        <begin position="1"/>
        <end position="84"/>
    </location>
</feature>
<dbReference type="EMBL" id="PEYM01000142">
    <property type="protein sequence ID" value="PIS28266.1"/>
    <property type="molecule type" value="Genomic_DNA"/>
</dbReference>
<evidence type="ECO:0000313" key="2">
    <source>
        <dbReference type="EMBL" id="PIS28266.1"/>
    </source>
</evidence>